<protein>
    <submittedName>
        <fullName evidence="2">Uncharacterized protein</fullName>
    </submittedName>
</protein>
<dbReference type="GeneTree" id="ENSGT01020000231800"/>
<reference evidence="2" key="4">
    <citation type="submission" date="2025-09" db="UniProtKB">
        <authorList>
            <consortium name="Ensembl"/>
        </authorList>
    </citation>
    <scope>IDENTIFICATION</scope>
</reference>
<dbReference type="AlphaFoldDB" id="A0A3P8Q3I2"/>
<evidence type="ECO:0000256" key="1">
    <source>
        <dbReference type="SAM" id="MobiDB-lite"/>
    </source>
</evidence>
<dbReference type="Proteomes" id="UP000265100">
    <property type="component" value="Chromosome 6"/>
</dbReference>
<organism evidence="2 3">
    <name type="scientific">Astatotilapia calliptera</name>
    <name type="common">Eastern happy</name>
    <name type="synonym">Chromis callipterus</name>
    <dbReference type="NCBI Taxonomy" id="8154"/>
    <lineage>
        <taxon>Eukaryota</taxon>
        <taxon>Metazoa</taxon>
        <taxon>Chordata</taxon>
        <taxon>Craniata</taxon>
        <taxon>Vertebrata</taxon>
        <taxon>Euteleostomi</taxon>
        <taxon>Actinopterygii</taxon>
        <taxon>Neopterygii</taxon>
        <taxon>Teleostei</taxon>
        <taxon>Neoteleostei</taxon>
        <taxon>Acanthomorphata</taxon>
        <taxon>Ovalentaria</taxon>
        <taxon>Cichlomorphae</taxon>
        <taxon>Cichliformes</taxon>
        <taxon>Cichlidae</taxon>
        <taxon>African cichlids</taxon>
        <taxon>Pseudocrenilabrinae</taxon>
        <taxon>Haplochromini</taxon>
        <taxon>Astatotilapia</taxon>
    </lineage>
</organism>
<reference evidence="2 3" key="1">
    <citation type="submission" date="2018-05" db="EMBL/GenBank/DDBJ databases">
        <authorList>
            <person name="Datahose"/>
        </authorList>
    </citation>
    <scope>NUCLEOTIDE SEQUENCE</scope>
</reference>
<reference evidence="2" key="3">
    <citation type="submission" date="2025-08" db="UniProtKB">
        <authorList>
            <consortium name="Ensembl"/>
        </authorList>
    </citation>
    <scope>IDENTIFICATION</scope>
</reference>
<dbReference type="Ensembl" id="ENSACLT00000024477.2">
    <property type="protein sequence ID" value="ENSACLP00000023903.2"/>
    <property type="gene ID" value="ENSACLG00000016277.2"/>
</dbReference>
<proteinExistence type="predicted"/>
<sequence>MSGSMSSRGPGGKSALFKSPTFSSNSEANTEEGRLMEVVPLWQARGHAVALSHLQPEGPFDSCGRGERSQPSSCQ</sequence>
<feature type="region of interest" description="Disordered" evidence="1">
    <location>
        <begin position="54"/>
        <end position="75"/>
    </location>
</feature>
<evidence type="ECO:0000313" key="3">
    <source>
        <dbReference type="Proteomes" id="UP000265100"/>
    </source>
</evidence>
<reference evidence="3" key="2">
    <citation type="submission" date="2023-03" db="EMBL/GenBank/DDBJ databases">
        <authorList>
            <consortium name="Wellcome Sanger Institute Data Sharing"/>
        </authorList>
    </citation>
    <scope>NUCLEOTIDE SEQUENCE [LARGE SCALE GENOMIC DNA]</scope>
</reference>
<dbReference type="Bgee" id="ENSACLG00000016277">
    <property type="expression patterns" value="Expressed in zone of skin"/>
</dbReference>
<name>A0A3P8Q3I2_ASTCA</name>
<feature type="region of interest" description="Disordered" evidence="1">
    <location>
        <begin position="1"/>
        <end position="32"/>
    </location>
</feature>
<accession>A0A3P8Q3I2</accession>
<keyword evidence="3" id="KW-1185">Reference proteome</keyword>
<evidence type="ECO:0000313" key="2">
    <source>
        <dbReference type="Ensembl" id="ENSACLP00000023903.2"/>
    </source>
</evidence>